<organism evidence="1 2">
    <name type="scientific">Marilutibacter spongiae</name>
    <dbReference type="NCBI Taxonomy" id="2025720"/>
    <lineage>
        <taxon>Bacteria</taxon>
        <taxon>Pseudomonadati</taxon>
        <taxon>Pseudomonadota</taxon>
        <taxon>Gammaproteobacteria</taxon>
        <taxon>Lysobacterales</taxon>
        <taxon>Lysobacteraceae</taxon>
        <taxon>Marilutibacter</taxon>
    </lineage>
</organism>
<accession>A0A7W3Y629</accession>
<keyword evidence="2" id="KW-1185">Reference proteome</keyword>
<reference evidence="1 2" key="1">
    <citation type="submission" date="2020-08" db="EMBL/GenBank/DDBJ databases">
        <authorList>
            <person name="Xu S."/>
            <person name="Li A."/>
        </authorList>
    </citation>
    <scope>NUCLEOTIDE SEQUENCE [LARGE SCALE GENOMIC DNA]</scope>
    <source>
        <strain evidence="1 2">119BY6-57</strain>
    </source>
</reference>
<dbReference type="AlphaFoldDB" id="A0A7W3Y629"/>
<evidence type="ECO:0008006" key="3">
    <source>
        <dbReference type="Google" id="ProtNLM"/>
    </source>
</evidence>
<name>A0A7W3Y629_9GAMM</name>
<evidence type="ECO:0000313" key="2">
    <source>
        <dbReference type="Proteomes" id="UP000523196"/>
    </source>
</evidence>
<proteinExistence type="predicted"/>
<sequence length="316" mass="35823">MTLPRGRGRFAFVLEDNWFSIQLSNATAGVLPLASVQIRSEYLTAVGPAEAVSTLTRLVARMGKVSGPPVISRLDLFADFSTGLDVAAMPGSHWVKRSKKRSIHEECDQITGISFGSGNEVSARLYDKTREILKSGKDYMRPLWAAQGWDGESQVWRMEFQIRREGLPEQMKGPASEVLALNGNLWRYLCEEWLRLAVPSQSDDTRSRWPTHPLWQALAGSWDLDPDAPPLTRVEKSRLPPDDYLFRAGIAGLTSFMAREGIEDYSHGLGEFLQAFETYFEGPDKEFPEGLQAYIRRKTKAQARRYNVRMPDHERR</sequence>
<evidence type="ECO:0000313" key="1">
    <source>
        <dbReference type="EMBL" id="MBB1061048.1"/>
    </source>
</evidence>
<comment type="caution">
    <text evidence="1">The sequence shown here is derived from an EMBL/GenBank/DDBJ whole genome shotgun (WGS) entry which is preliminary data.</text>
</comment>
<gene>
    <name evidence="1" type="ORF">H4F98_10720</name>
</gene>
<dbReference type="Proteomes" id="UP000523196">
    <property type="component" value="Unassembled WGS sequence"/>
</dbReference>
<dbReference type="EMBL" id="JACHTF010000010">
    <property type="protein sequence ID" value="MBB1061048.1"/>
    <property type="molecule type" value="Genomic_DNA"/>
</dbReference>
<protein>
    <recommendedName>
        <fullName evidence="3">Replication initiation factor</fullName>
    </recommendedName>
</protein>